<dbReference type="Proteomes" id="UP000219167">
    <property type="component" value="Unassembled WGS sequence"/>
</dbReference>
<evidence type="ECO:0000259" key="4">
    <source>
        <dbReference type="PROSITE" id="PS50893"/>
    </source>
</evidence>
<dbReference type="PROSITE" id="PS50893">
    <property type="entry name" value="ABC_TRANSPORTER_2"/>
    <property type="match status" value="1"/>
</dbReference>
<dbReference type="Gene3D" id="3.40.50.300">
    <property type="entry name" value="P-loop containing nucleotide triphosphate hydrolases"/>
    <property type="match status" value="1"/>
</dbReference>
<evidence type="ECO:0000256" key="1">
    <source>
        <dbReference type="ARBA" id="ARBA00022448"/>
    </source>
</evidence>
<accession>A0A285UX52</accession>
<dbReference type="GO" id="GO:0016887">
    <property type="term" value="F:ATP hydrolysis activity"/>
    <property type="evidence" value="ECO:0007669"/>
    <property type="project" value="InterPro"/>
</dbReference>
<evidence type="ECO:0000256" key="2">
    <source>
        <dbReference type="ARBA" id="ARBA00022741"/>
    </source>
</evidence>
<proteinExistence type="predicted"/>
<evidence type="ECO:0000313" key="5">
    <source>
        <dbReference type="EMBL" id="SOC46373.1"/>
    </source>
</evidence>
<dbReference type="Pfam" id="PF00005">
    <property type="entry name" value="ABC_tran"/>
    <property type="match status" value="1"/>
</dbReference>
<dbReference type="InterPro" id="IPR003439">
    <property type="entry name" value="ABC_transporter-like_ATP-bd"/>
</dbReference>
<dbReference type="CDD" id="cd03219">
    <property type="entry name" value="ABC_Mj1267_LivG_branched"/>
    <property type="match status" value="1"/>
</dbReference>
<dbReference type="GO" id="GO:0005886">
    <property type="term" value="C:plasma membrane"/>
    <property type="evidence" value="ECO:0007669"/>
    <property type="project" value="TreeGrafter"/>
</dbReference>
<dbReference type="EMBL" id="OBQD01000022">
    <property type="protein sequence ID" value="SOC46373.1"/>
    <property type="molecule type" value="Genomic_DNA"/>
</dbReference>
<organism evidence="5 6">
    <name type="scientific">Rhizobium subbaraonis</name>
    <dbReference type="NCBI Taxonomy" id="908946"/>
    <lineage>
        <taxon>Bacteria</taxon>
        <taxon>Pseudomonadati</taxon>
        <taxon>Pseudomonadota</taxon>
        <taxon>Alphaproteobacteria</taxon>
        <taxon>Hyphomicrobiales</taxon>
        <taxon>Rhizobiaceae</taxon>
        <taxon>Rhizobium/Agrobacterium group</taxon>
        <taxon>Rhizobium</taxon>
    </lineage>
</organism>
<dbReference type="SMART" id="SM00382">
    <property type="entry name" value="AAA"/>
    <property type="match status" value="1"/>
</dbReference>
<dbReference type="GO" id="GO:0005524">
    <property type="term" value="F:ATP binding"/>
    <property type="evidence" value="ECO:0007669"/>
    <property type="project" value="UniProtKB-KW"/>
</dbReference>
<feature type="domain" description="ABC transporter" evidence="4">
    <location>
        <begin position="4"/>
        <end position="240"/>
    </location>
</feature>
<keyword evidence="2" id="KW-0547">Nucleotide-binding</keyword>
<protein>
    <submittedName>
        <fullName evidence="5">Amino acid/amide ABC transporter ATP-binding protein 1 (HAAT family)</fullName>
    </submittedName>
</protein>
<evidence type="ECO:0000256" key="3">
    <source>
        <dbReference type="ARBA" id="ARBA00022840"/>
    </source>
</evidence>
<dbReference type="InterPro" id="IPR027417">
    <property type="entry name" value="P-loop_NTPase"/>
</dbReference>
<dbReference type="AlphaFoldDB" id="A0A285UX52"/>
<dbReference type="PANTHER" id="PTHR45772">
    <property type="entry name" value="CONSERVED COMPONENT OF ABC TRANSPORTER FOR NATURAL AMINO ACIDS-RELATED"/>
    <property type="match status" value="1"/>
</dbReference>
<sequence length="245" mass="26486">MPLLEVESVSKAFGSLKALDKVSFKVEPGEIFGIAGPNGSGKSTLFNVITGIPFGPDSGRIVFDGVEIQRKAGHKIAWLGLARTFQRETSFDKLTVFENVLVSGAYGKPNRSPEEERAGALEALDIVGLPRSRHGRLAEELSVFDRKCLMLATAVAMQPKMLLLDEPASGLTRPEIETSIGLIRRIADLGVTIVLIEHVLTFLMSLSQHLLVLNQGEVLTIGNPKDVIADARVIEAYLGTRKAAV</sequence>
<evidence type="ECO:0000313" key="6">
    <source>
        <dbReference type="Proteomes" id="UP000219167"/>
    </source>
</evidence>
<dbReference type="OrthoDB" id="9779872at2"/>
<gene>
    <name evidence="5" type="ORF">SAMN05892877_12234</name>
</gene>
<keyword evidence="3 5" id="KW-0067">ATP-binding</keyword>
<reference evidence="5 6" key="1">
    <citation type="submission" date="2017-08" db="EMBL/GenBank/DDBJ databases">
        <authorList>
            <person name="de Groot N.N."/>
        </authorList>
    </citation>
    <scope>NUCLEOTIDE SEQUENCE [LARGE SCALE GENOMIC DNA]</scope>
    <source>
        <strain evidence="5 6">JC85</strain>
    </source>
</reference>
<keyword evidence="1" id="KW-0813">Transport</keyword>
<dbReference type="RefSeq" id="WP_097142618.1">
    <property type="nucleotide sequence ID" value="NZ_OBQD01000022.1"/>
</dbReference>
<keyword evidence="6" id="KW-1185">Reference proteome</keyword>
<dbReference type="SUPFAM" id="SSF52540">
    <property type="entry name" value="P-loop containing nucleoside triphosphate hydrolases"/>
    <property type="match status" value="1"/>
</dbReference>
<name>A0A285UX52_9HYPH</name>
<dbReference type="InterPro" id="IPR051120">
    <property type="entry name" value="ABC_AA/LPS_Transport"/>
</dbReference>
<dbReference type="PANTHER" id="PTHR45772:SF8">
    <property type="entry name" value="HIGH-AFFINITY BRANCHED-CHAIN AMINO ACID TRANSPORT ATP-BINDING PROTEIN"/>
    <property type="match status" value="1"/>
</dbReference>
<dbReference type="InterPro" id="IPR003593">
    <property type="entry name" value="AAA+_ATPase"/>
</dbReference>